<evidence type="ECO:0000259" key="18">
    <source>
        <dbReference type="Pfam" id="PF14806"/>
    </source>
</evidence>
<evidence type="ECO:0000256" key="11">
    <source>
        <dbReference type="ARBA" id="ARBA00023136"/>
    </source>
</evidence>
<keyword evidence="5" id="KW-0813">Transport</keyword>
<keyword evidence="8" id="KW-0931">ER-Golgi transport</keyword>
<dbReference type="Pfam" id="PF07718">
    <property type="entry name" value="Coatamer_beta_C"/>
    <property type="match status" value="1"/>
</dbReference>
<evidence type="ECO:0000313" key="19">
    <source>
        <dbReference type="EMBL" id="KAH8387311.1"/>
    </source>
</evidence>
<evidence type="ECO:0000256" key="5">
    <source>
        <dbReference type="ARBA" id="ARBA00022448"/>
    </source>
</evidence>
<evidence type="ECO:0000259" key="16">
    <source>
        <dbReference type="Pfam" id="PF01602"/>
    </source>
</evidence>
<feature type="domain" description="Coatomer beta subunit C-terminal" evidence="17">
    <location>
        <begin position="680"/>
        <end position="820"/>
    </location>
</feature>
<evidence type="ECO:0000256" key="4">
    <source>
        <dbReference type="ARBA" id="ARBA00017024"/>
    </source>
</evidence>
<keyword evidence="7" id="KW-0677">Repeat</keyword>
<dbReference type="GO" id="GO:0030126">
    <property type="term" value="C:COPI vesicle coat"/>
    <property type="evidence" value="ECO:0007669"/>
    <property type="project" value="InterPro"/>
</dbReference>
<evidence type="ECO:0000256" key="13">
    <source>
        <dbReference type="ARBA" id="ARBA00030841"/>
    </source>
</evidence>
<dbReference type="Pfam" id="PF14806">
    <property type="entry name" value="Coatomer_b_Cpla"/>
    <property type="match status" value="1"/>
</dbReference>
<dbReference type="InterPro" id="IPR002553">
    <property type="entry name" value="Clathrin/coatomer_adapt-like_N"/>
</dbReference>
<dbReference type="PANTHER" id="PTHR10635:SF0">
    <property type="entry name" value="COATOMER SUBUNIT BETA"/>
    <property type="match status" value="1"/>
</dbReference>
<evidence type="ECO:0000256" key="9">
    <source>
        <dbReference type="ARBA" id="ARBA00022927"/>
    </source>
</evidence>
<feature type="region of interest" description="Disordered" evidence="15">
    <location>
        <begin position="493"/>
        <end position="532"/>
    </location>
</feature>
<comment type="subcellular location">
    <subcellularLocation>
        <location evidence="2">Cytoplasmic vesicle</location>
        <location evidence="2">COPI-coated vesicle membrane</location>
        <topology evidence="2">Peripheral membrane protein</topology>
        <orientation evidence="2">Cytoplasmic side</orientation>
    </subcellularLocation>
    <subcellularLocation>
        <location evidence="1">Golgi apparatus membrane</location>
        <topology evidence="1">Peripheral membrane protein</topology>
        <orientation evidence="1">Cytoplasmic side</orientation>
    </subcellularLocation>
</comment>
<dbReference type="PIRSF" id="PIRSF005727">
    <property type="entry name" value="Coatomer_beta_subunit"/>
    <property type="match status" value="1"/>
</dbReference>
<dbReference type="Proteomes" id="UP001200034">
    <property type="component" value="Unassembled WGS sequence"/>
</dbReference>
<evidence type="ECO:0000256" key="3">
    <source>
        <dbReference type="ARBA" id="ARBA00011775"/>
    </source>
</evidence>
<evidence type="ECO:0000256" key="7">
    <source>
        <dbReference type="ARBA" id="ARBA00022737"/>
    </source>
</evidence>
<keyword evidence="10" id="KW-0333">Golgi apparatus</keyword>
<dbReference type="GO" id="GO:0005198">
    <property type="term" value="F:structural molecule activity"/>
    <property type="evidence" value="ECO:0007669"/>
    <property type="project" value="InterPro"/>
</dbReference>
<dbReference type="InterPro" id="IPR029446">
    <property type="entry name" value="COPB1_appendage_platform_dom"/>
</dbReference>
<feature type="domain" description="Clathrin/coatomer adaptor adaptin-like N-terminal" evidence="16">
    <location>
        <begin position="20"/>
        <end position="543"/>
    </location>
</feature>
<keyword evidence="20" id="KW-1185">Reference proteome</keyword>
<keyword evidence="11" id="KW-0472">Membrane</keyword>
<evidence type="ECO:0000256" key="15">
    <source>
        <dbReference type="SAM" id="MobiDB-lite"/>
    </source>
</evidence>
<keyword evidence="9" id="KW-0653">Protein transport</keyword>
<evidence type="ECO:0000313" key="20">
    <source>
        <dbReference type="Proteomes" id="UP001200034"/>
    </source>
</evidence>
<dbReference type="InterPro" id="IPR016024">
    <property type="entry name" value="ARM-type_fold"/>
</dbReference>
<name>A0AAD4PQ49_9MUSC</name>
<organism evidence="19 20">
    <name type="scientific">Drosophila rubida</name>
    <dbReference type="NCBI Taxonomy" id="30044"/>
    <lineage>
        <taxon>Eukaryota</taxon>
        <taxon>Metazoa</taxon>
        <taxon>Ecdysozoa</taxon>
        <taxon>Arthropoda</taxon>
        <taxon>Hexapoda</taxon>
        <taxon>Insecta</taxon>
        <taxon>Pterygota</taxon>
        <taxon>Neoptera</taxon>
        <taxon>Endopterygota</taxon>
        <taxon>Diptera</taxon>
        <taxon>Brachycera</taxon>
        <taxon>Muscomorpha</taxon>
        <taxon>Ephydroidea</taxon>
        <taxon>Drosophilidae</taxon>
        <taxon>Drosophila</taxon>
    </lineage>
</organism>
<keyword evidence="6" id="KW-0963">Cytoplasm</keyword>
<dbReference type="GO" id="GO:0006886">
    <property type="term" value="P:intracellular protein transport"/>
    <property type="evidence" value="ECO:0007669"/>
    <property type="project" value="InterPro"/>
</dbReference>
<evidence type="ECO:0000256" key="14">
    <source>
        <dbReference type="ARBA" id="ARBA00058599"/>
    </source>
</evidence>
<dbReference type="GO" id="GO:0006891">
    <property type="term" value="P:intra-Golgi vesicle-mediated transport"/>
    <property type="evidence" value="ECO:0007669"/>
    <property type="project" value="TreeGrafter"/>
</dbReference>
<evidence type="ECO:0000256" key="2">
    <source>
        <dbReference type="ARBA" id="ARBA00004347"/>
    </source>
</evidence>
<evidence type="ECO:0000256" key="8">
    <source>
        <dbReference type="ARBA" id="ARBA00022892"/>
    </source>
</evidence>
<dbReference type="AlphaFoldDB" id="A0AAD4PQ49"/>
<dbReference type="InterPro" id="IPR016460">
    <property type="entry name" value="COPB1"/>
</dbReference>
<dbReference type="PANTHER" id="PTHR10635">
    <property type="entry name" value="COATOMER SUBUNIT BETA"/>
    <property type="match status" value="1"/>
</dbReference>
<sequence length="965" mass="108147">KMSQVPCYTIINSPDLEVPNEMQLKQDLEKGDTNVKIETLKKVIKLLLNGERYPGLIMTIIRFVLPVQNHTIKKLLLIFWEIVPKTSTDGKLLQEMILVCDAYRKDLQHPNEFLRGSTLRFLCKLKEPELLEPLMPAIRACLDHRHSYVRRNAVLAIFTIYKNFDWLVPDGPELIATFLDTQQDMSCKRNAFLMLLHADQERALNYLASCIDQVQSFGDILQLVIVELIYKVCHANPAERSRFIRCIYNLLNSSSNAVRYESAGTLITLSLAPTAIKAAAGCYIELIVKESDNNVKLIVLDRLIAMKENENMEKVMQDLVMDVLRVLAAPDIEVRRKTLALAMDLVYSRNINEMVQVLQKEVAKTHNVEHEDTGKYRQLLVRTLHTCSIKFPDVASNVIPVLVEFLSDTNELAAVDVLIFIREAIQKFPALRALIIKHLIEAFPQIKSSKIHRAAVWILGEYVEGAQILEVVAAIQQTLGDIPMVDAEQRRLAGDQTEEQLQQQQQQGSAGSDGTNNTTTPTTNSSNKVTSDGTYATQSAYSLAPVAKKEKRPPLRQYLMDGDFFIGAALSATLTKLALRYAELQPDARTQNRLTTQVMLIMSSILHLGKSGFPTKPITYDDSDRIMICLRTLSERTPEAVAVFMHDCRDALGKMLDAQHEEDQRMLKEKQRATAKVQPDSPVCFAQLSNGRDNQLGENVFESSLNQALAGTKNAQISDMSSPNNKLNKVTQLTGFSDPVYAEAYVNVNQYDIVLDVLIVNQTNDTLQNCTLELATLGDLKLVERPHPVVLAPHDFCNIKANVKVSSTENGIIFGNIVYDTALNTNVVVLNTIHIDIMDYIIPASCTDTEFRQMWQDFEWENKVTVNTSFTDLHEYLKHLLKSTNMKCLTPEKALSGQCGFMAANMYAKSIFGENALANLSIEKPVDDPDSKVTGHIRIRAKSQGMALSLGDKISSSQKQSVQAA</sequence>
<dbReference type="SUPFAM" id="SSF48371">
    <property type="entry name" value="ARM repeat"/>
    <property type="match status" value="1"/>
</dbReference>
<feature type="domain" description="Coatomer beta subunit appendage platform" evidence="18">
    <location>
        <begin position="825"/>
        <end position="954"/>
    </location>
</feature>
<dbReference type="Gene3D" id="1.25.10.10">
    <property type="entry name" value="Leucine-rich Repeat Variant"/>
    <property type="match status" value="1"/>
</dbReference>
<evidence type="ECO:0000256" key="1">
    <source>
        <dbReference type="ARBA" id="ARBA00004255"/>
    </source>
</evidence>
<dbReference type="GO" id="GO:0006888">
    <property type="term" value="P:endoplasmic reticulum to Golgi vesicle-mediated transport"/>
    <property type="evidence" value="ECO:0007669"/>
    <property type="project" value="TreeGrafter"/>
</dbReference>
<proteinExistence type="predicted"/>
<evidence type="ECO:0000256" key="6">
    <source>
        <dbReference type="ARBA" id="ARBA00022490"/>
    </source>
</evidence>
<gene>
    <name evidence="19" type="ORF">KR093_006261</name>
</gene>
<comment type="function">
    <text evidence="14">The coatomer is a cytosolic protein complex that binds to dilysine motifs and reversibly associates with Golgi non-clathrin-coated vesicles, which further mediate biosynthetic protein transport from the ER, via the Golgi up to the trans Golgi network. Coatomer complex is required for budding from Golgi membranes, and is essential for the retrograde Golgi-to-ER transport of dilysine-tagged proteins. Required for limiting lipid storage in lipid droplets.</text>
</comment>
<dbReference type="Pfam" id="PF01602">
    <property type="entry name" value="Adaptin_N"/>
    <property type="match status" value="1"/>
</dbReference>
<protein>
    <recommendedName>
        <fullName evidence="4">Coatomer subunit beta</fullName>
    </recommendedName>
    <alternativeName>
        <fullName evidence="13">Beta-coat protein</fullName>
    </alternativeName>
</protein>
<comment type="caution">
    <text evidence="19">The sequence shown here is derived from an EMBL/GenBank/DDBJ whole genome shotgun (WGS) entry which is preliminary data.</text>
</comment>
<evidence type="ECO:0000256" key="12">
    <source>
        <dbReference type="ARBA" id="ARBA00023329"/>
    </source>
</evidence>
<feature type="non-terminal residue" evidence="19">
    <location>
        <position position="1"/>
    </location>
</feature>
<dbReference type="GO" id="GO:0000139">
    <property type="term" value="C:Golgi membrane"/>
    <property type="evidence" value="ECO:0007669"/>
    <property type="project" value="UniProtKB-SubCell"/>
</dbReference>
<keyword evidence="12" id="KW-0968">Cytoplasmic vesicle</keyword>
<feature type="compositionally biased region" description="Low complexity" evidence="15">
    <location>
        <begin position="499"/>
        <end position="531"/>
    </location>
</feature>
<comment type="subunit">
    <text evidence="3">Oligomeric complex that consists of at least the alpha, beta, beta', gamma, delta, epsilon and zeta subunits.</text>
</comment>
<dbReference type="InterPro" id="IPR011989">
    <property type="entry name" value="ARM-like"/>
</dbReference>
<reference evidence="19" key="1">
    <citation type="journal article" date="2021" name="Mol. Ecol. Resour.">
        <title>Phylogenomic analyses of the genus Drosophila reveals genomic signals of climate adaptation.</title>
        <authorList>
            <person name="Li F."/>
            <person name="Rane R.V."/>
            <person name="Luria V."/>
            <person name="Xiong Z."/>
            <person name="Chen J."/>
            <person name="Li Z."/>
            <person name="Catullo R.A."/>
            <person name="Griffin P.C."/>
            <person name="Schiffer M."/>
            <person name="Pearce S."/>
            <person name="Lee S.F."/>
            <person name="McElroy K."/>
            <person name="Stocker A."/>
            <person name="Shirriffs J."/>
            <person name="Cockerell F."/>
            <person name="Coppin C."/>
            <person name="Sgro C.M."/>
            <person name="Karger A."/>
            <person name="Cain J.W."/>
            <person name="Weber J.A."/>
            <person name="Santpere G."/>
            <person name="Kirschner M.W."/>
            <person name="Hoffmann A.A."/>
            <person name="Oakeshott J.G."/>
            <person name="Zhang G."/>
        </authorList>
    </citation>
    <scope>NUCLEOTIDE SEQUENCE</scope>
    <source>
        <strain evidence="19">BGI-SZ-2011g</strain>
    </source>
</reference>
<dbReference type="FunFam" id="1.25.10.10:FF:000311">
    <property type="entry name" value="Coatomer subunit beta"/>
    <property type="match status" value="1"/>
</dbReference>
<evidence type="ECO:0000259" key="17">
    <source>
        <dbReference type="Pfam" id="PF07718"/>
    </source>
</evidence>
<dbReference type="EMBL" id="JAJJHW010000095">
    <property type="protein sequence ID" value="KAH8387311.1"/>
    <property type="molecule type" value="Genomic_DNA"/>
</dbReference>
<evidence type="ECO:0000256" key="10">
    <source>
        <dbReference type="ARBA" id="ARBA00023034"/>
    </source>
</evidence>
<dbReference type="InterPro" id="IPR011710">
    <property type="entry name" value="Coatomer_bsu_C"/>
</dbReference>
<accession>A0AAD4PQ49</accession>